<dbReference type="Pfam" id="PF02265">
    <property type="entry name" value="S1-P1_nuclease"/>
    <property type="match status" value="1"/>
</dbReference>
<dbReference type="OrthoDB" id="441446at2759"/>
<keyword evidence="5" id="KW-0378">Hydrolase</keyword>
<protein>
    <submittedName>
        <fullName evidence="9">S1/P1 nuclease</fullName>
    </submittedName>
</protein>
<dbReference type="CDD" id="cd11010">
    <property type="entry name" value="S1-P1_nuclease"/>
    <property type="match status" value="1"/>
</dbReference>
<dbReference type="GO" id="GO:0003676">
    <property type="term" value="F:nucleic acid binding"/>
    <property type="evidence" value="ECO:0007669"/>
    <property type="project" value="InterPro"/>
</dbReference>
<keyword evidence="7" id="KW-0325">Glycoprotein</keyword>
<dbReference type="FunFam" id="1.10.575.10:FF:000004">
    <property type="entry name" value="Nuclease S1"/>
    <property type="match status" value="1"/>
</dbReference>
<evidence type="ECO:0000256" key="2">
    <source>
        <dbReference type="ARBA" id="ARBA00022722"/>
    </source>
</evidence>
<gene>
    <name evidence="9" type="ORF">L207DRAFT_520153</name>
</gene>
<reference evidence="9 10" key="1">
    <citation type="submission" date="2016-04" db="EMBL/GenBank/DDBJ databases">
        <title>A degradative enzymes factory behind the ericoid mycorrhizal symbiosis.</title>
        <authorList>
            <consortium name="DOE Joint Genome Institute"/>
            <person name="Martino E."/>
            <person name="Morin E."/>
            <person name="Grelet G."/>
            <person name="Kuo A."/>
            <person name="Kohler A."/>
            <person name="Daghino S."/>
            <person name="Barry K."/>
            <person name="Choi C."/>
            <person name="Cichocki N."/>
            <person name="Clum A."/>
            <person name="Copeland A."/>
            <person name="Hainaut M."/>
            <person name="Haridas S."/>
            <person name="Labutti K."/>
            <person name="Lindquist E."/>
            <person name="Lipzen A."/>
            <person name="Khouja H.-R."/>
            <person name="Murat C."/>
            <person name="Ohm R."/>
            <person name="Olson A."/>
            <person name="Spatafora J."/>
            <person name="Veneault-Fourrey C."/>
            <person name="Henrissat B."/>
            <person name="Grigoriev I."/>
            <person name="Martin F."/>
            <person name="Perotto S."/>
        </authorList>
    </citation>
    <scope>NUCLEOTIDE SEQUENCE [LARGE SCALE GENOMIC DNA]</scope>
    <source>
        <strain evidence="9 10">F</strain>
    </source>
</reference>
<dbReference type="GO" id="GO:0016788">
    <property type="term" value="F:hydrolase activity, acting on ester bonds"/>
    <property type="evidence" value="ECO:0007669"/>
    <property type="project" value="InterPro"/>
</dbReference>
<evidence type="ECO:0000256" key="6">
    <source>
        <dbReference type="ARBA" id="ARBA00023157"/>
    </source>
</evidence>
<dbReference type="AlphaFoldDB" id="A0A2J6QWL0"/>
<dbReference type="InterPro" id="IPR003154">
    <property type="entry name" value="S1/P1nuclease"/>
</dbReference>
<evidence type="ECO:0000256" key="3">
    <source>
        <dbReference type="ARBA" id="ARBA00022723"/>
    </source>
</evidence>
<dbReference type="EMBL" id="KZ613966">
    <property type="protein sequence ID" value="PMD30657.1"/>
    <property type="molecule type" value="Genomic_DNA"/>
</dbReference>
<dbReference type="InterPro" id="IPR008947">
    <property type="entry name" value="PLipase_C/P1_nuclease_dom_sf"/>
</dbReference>
<organism evidence="9 10">
    <name type="scientific">Hyaloscypha variabilis (strain UAMH 11265 / GT02V1 / F)</name>
    <name type="common">Meliniomyces variabilis</name>
    <dbReference type="NCBI Taxonomy" id="1149755"/>
    <lineage>
        <taxon>Eukaryota</taxon>
        <taxon>Fungi</taxon>
        <taxon>Dikarya</taxon>
        <taxon>Ascomycota</taxon>
        <taxon>Pezizomycotina</taxon>
        <taxon>Leotiomycetes</taxon>
        <taxon>Helotiales</taxon>
        <taxon>Hyaloscyphaceae</taxon>
        <taxon>Hyaloscypha</taxon>
        <taxon>Hyaloscypha variabilis</taxon>
    </lineage>
</organism>
<feature type="signal peptide" evidence="8">
    <location>
        <begin position="1"/>
        <end position="21"/>
    </location>
</feature>
<evidence type="ECO:0000313" key="9">
    <source>
        <dbReference type="EMBL" id="PMD30657.1"/>
    </source>
</evidence>
<comment type="similarity">
    <text evidence="1">Belongs to the nuclease type I family.</text>
</comment>
<dbReference type="SUPFAM" id="SSF48537">
    <property type="entry name" value="Phospholipase C/P1 nuclease"/>
    <property type="match status" value="1"/>
</dbReference>
<dbReference type="PANTHER" id="PTHR33146">
    <property type="entry name" value="ENDONUCLEASE 4"/>
    <property type="match status" value="1"/>
</dbReference>
<evidence type="ECO:0000313" key="10">
    <source>
        <dbReference type="Proteomes" id="UP000235786"/>
    </source>
</evidence>
<evidence type="ECO:0000256" key="8">
    <source>
        <dbReference type="SAM" id="SignalP"/>
    </source>
</evidence>
<keyword evidence="8" id="KW-0732">Signal</keyword>
<sequence>MKFVITVSVGFLASGLPLCSAWGDMGHETVAYIASNFVTTATKTHFQKILADTTTDYLAAVATYADTYRYTSAGLYSKPYHFIDANDNPPTSCGVDYSRDCGTGGCVVSAIKNYTARVQSSSLSAANVAQAAKMVVHFIGDIHQPLHDENLDVGGNDIDVTFNGVSTNLHHIWDTNMPELYAGGSTLAVAKKWATTLTTAIKTGTYSSDAADWLTGIDITDPVSSAMIWAQDSNAFVCSTVMPNGVSAVENVDLAGAYYTAAMPIIEEQIAKAGYRLAAWLNLIATGSTGL</sequence>
<dbReference type="Gene3D" id="1.10.575.10">
    <property type="entry name" value="P1 Nuclease"/>
    <property type="match status" value="1"/>
</dbReference>
<dbReference type="GO" id="GO:0004519">
    <property type="term" value="F:endonuclease activity"/>
    <property type="evidence" value="ECO:0007669"/>
    <property type="project" value="UniProtKB-KW"/>
</dbReference>
<feature type="chain" id="PRO_5014468619" evidence="8">
    <location>
        <begin position="22"/>
        <end position="291"/>
    </location>
</feature>
<evidence type="ECO:0000256" key="5">
    <source>
        <dbReference type="ARBA" id="ARBA00022801"/>
    </source>
</evidence>
<keyword evidence="4" id="KW-0255">Endonuclease</keyword>
<name>A0A2J6QWL0_HYAVF</name>
<proteinExistence type="inferred from homology"/>
<dbReference type="PANTHER" id="PTHR33146:SF26">
    <property type="entry name" value="ENDONUCLEASE 4"/>
    <property type="match status" value="1"/>
</dbReference>
<dbReference type="STRING" id="1149755.A0A2J6QWL0"/>
<dbReference type="GO" id="GO:0006308">
    <property type="term" value="P:DNA catabolic process"/>
    <property type="evidence" value="ECO:0007669"/>
    <property type="project" value="InterPro"/>
</dbReference>
<evidence type="ECO:0000256" key="1">
    <source>
        <dbReference type="ARBA" id="ARBA00009547"/>
    </source>
</evidence>
<evidence type="ECO:0000256" key="7">
    <source>
        <dbReference type="ARBA" id="ARBA00023180"/>
    </source>
</evidence>
<dbReference type="Proteomes" id="UP000235786">
    <property type="component" value="Unassembled WGS sequence"/>
</dbReference>
<dbReference type="GO" id="GO:0046872">
    <property type="term" value="F:metal ion binding"/>
    <property type="evidence" value="ECO:0007669"/>
    <property type="project" value="UniProtKB-KW"/>
</dbReference>
<keyword evidence="10" id="KW-1185">Reference proteome</keyword>
<evidence type="ECO:0000256" key="4">
    <source>
        <dbReference type="ARBA" id="ARBA00022759"/>
    </source>
</evidence>
<accession>A0A2J6QWL0</accession>
<keyword evidence="6" id="KW-1015">Disulfide bond</keyword>
<keyword evidence="3" id="KW-0479">Metal-binding</keyword>
<keyword evidence="2" id="KW-0540">Nuclease</keyword>